<dbReference type="SMART" id="SM01147">
    <property type="entry name" value="DUF1087"/>
    <property type="match status" value="1"/>
</dbReference>
<dbReference type="EMBL" id="JACBKZ010000014">
    <property type="protein sequence ID" value="KAF5931709.1"/>
    <property type="molecule type" value="Genomic_DNA"/>
</dbReference>
<feature type="region of interest" description="Disordered" evidence="1">
    <location>
        <begin position="32"/>
        <end position="55"/>
    </location>
</feature>
<evidence type="ECO:0000313" key="4">
    <source>
        <dbReference type="Proteomes" id="UP000593564"/>
    </source>
</evidence>
<dbReference type="AlphaFoldDB" id="A0A7J7FTV0"/>
<comment type="caution">
    <text evidence="3">The sequence shown here is derived from an EMBL/GenBank/DDBJ whole genome shotgun (WGS) entry which is preliminary data.</text>
</comment>
<dbReference type="InterPro" id="IPR009463">
    <property type="entry name" value="DUF1087"/>
</dbReference>
<protein>
    <recommendedName>
        <fullName evidence="2">DUF1087 domain-containing protein</fullName>
    </recommendedName>
</protein>
<name>A0A7J7FTV0_CAMSI</name>
<reference evidence="3 4" key="2">
    <citation type="submission" date="2020-07" db="EMBL/GenBank/DDBJ databases">
        <title>Genome assembly of wild tea tree DASZ reveals pedigree and selection history of tea varieties.</title>
        <authorList>
            <person name="Zhang W."/>
        </authorList>
    </citation>
    <scope>NUCLEOTIDE SEQUENCE [LARGE SCALE GENOMIC DNA]</scope>
    <source>
        <strain evidence="4">cv. G240</strain>
        <tissue evidence="3">Leaf</tissue>
    </source>
</reference>
<evidence type="ECO:0000256" key="1">
    <source>
        <dbReference type="SAM" id="MobiDB-lite"/>
    </source>
</evidence>
<dbReference type="Pfam" id="PF06465">
    <property type="entry name" value="DUF1087"/>
    <property type="match status" value="1"/>
</dbReference>
<reference evidence="4" key="1">
    <citation type="journal article" date="2020" name="Nat. Commun.">
        <title>Genome assembly of wild tea tree DASZ reveals pedigree and selection history of tea varieties.</title>
        <authorList>
            <person name="Zhang W."/>
            <person name="Zhang Y."/>
            <person name="Qiu H."/>
            <person name="Guo Y."/>
            <person name="Wan H."/>
            <person name="Zhang X."/>
            <person name="Scossa F."/>
            <person name="Alseekh S."/>
            <person name="Zhang Q."/>
            <person name="Wang P."/>
            <person name="Xu L."/>
            <person name="Schmidt M.H."/>
            <person name="Jia X."/>
            <person name="Li D."/>
            <person name="Zhu A."/>
            <person name="Guo F."/>
            <person name="Chen W."/>
            <person name="Ni D."/>
            <person name="Usadel B."/>
            <person name="Fernie A.R."/>
            <person name="Wen W."/>
        </authorList>
    </citation>
    <scope>NUCLEOTIDE SEQUENCE [LARGE SCALE GENOMIC DNA]</scope>
    <source>
        <strain evidence="4">cv. G240</strain>
    </source>
</reference>
<organism evidence="3 4">
    <name type="scientific">Camellia sinensis</name>
    <name type="common">Tea plant</name>
    <name type="synonym">Thea sinensis</name>
    <dbReference type="NCBI Taxonomy" id="4442"/>
    <lineage>
        <taxon>Eukaryota</taxon>
        <taxon>Viridiplantae</taxon>
        <taxon>Streptophyta</taxon>
        <taxon>Embryophyta</taxon>
        <taxon>Tracheophyta</taxon>
        <taxon>Spermatophyta</taxon>
        <taxon>Magnoliopsida</taxon>
        <taxon>eudicotyledons</taxon>
        <taxon>Gunneridae</taxon>
        <taxon>Pentapetalae</taxon>
        <taxon>asterids</taxon>
        <taxon>Ericales</taxon>
        <taxon>Theaceae</taxon>
        <taxon>Camellia</taxon>
    </lineage>
</organism>
<feature type="region of interest" description="Disordered" evidence="1">
    <location>
        <begin position="286"/>
        <end position="328"/>
    </location>
</feature>
<dbReference type="Proteomes" id="UP000593564">
    <property type="component" value="Unassembled WGS sequence"/>
</dbReference>
<feature type="domain" description="DUF1087" evidence="2">
    <location>
        <begin position="30"/>
        <end position="95"/>
    </location>
</feature>
<evidence type="ECO:0000313" key="3">
    <source>
        <dbReference type="EMBL" id="KAF5931709.1"/>
    </source>
</evidence>
<proteinExistence type="predicted"/>
<accession>A0A7J7FTV0</accession>
<sequence length="358" mass="39548">MNAEERNEKITSAISYCKVANFEYIDEVEAAAEEEARKASTENKTTTNNPDRASYWEESLKDRYEVQKVEEFNAMGKGNRSRKQMVSVEDEDLAGLEDVSSEGEDNNYEAELTDEETAASGILTGRRPYRKKINVEEERKGEEKTSLGEVRHGSGYGATTVGKLTSGASFFIQESPRAKSGWGRYDQLKSGIIPVGSNLRGFTEKGITFCTEGILMQGGDSVSGKAVHVWHFFQNLFSQNDLPDLDSLVQIKNRDTNRVRTVARGPTRALLQFLATLLGNFRELDSNSGSPGTIASEGSDISRETQFKGNQGQSRLVRHRSSVQQSSDQQSLSISPVCGWVEISAFATETDIPVAQLD</sequence>
<feature type="compositionally biased region" description="Polar residues" evidence="1">
    <location>
        <begin position="42"/>
        <end position="51"/>
    </location>
</feature>
<evidence type="ECO:0000259" key="2">
    <source>
        <dbReference type="SMART" id="SM01147"/>
    </source>
</evidence>
<gene>
    <name evidence="3" type="ORF">HYC85_027880</name>
</gene>
<keyword evidence="4" id="KW-1185">Reference proteome</keyword>